<dbReference type="PROSITE" id="PS50893">
    <property type="entry name" value="ABC_TRANSPORTER_2"/>
    <property type="match status" value="1"/>
</dbReference>
<dbReference type="GO" id="GO:0042626">
    <property type="term" value="F:ATPase-coupled transmembrane transporter activity"/>
    <property type="evidence" value="ECO:0007669"/>
    <property type="project" value="TreeGrafter"/>
</dbReference>
<evidence type="ECO:0000256" key="1">
    <source>
        <dbReference type="ARBA" id="ARBA00004202"/>
    </source>
</evidence>
<comment type="caution">
    <text evidence="10">The sequence shown here is derived from an EMBL/GenBank/DDBJ whole genome shotgun (WGS) entry which is preliminary data.</text>
</comment>
<evidence type="ECO:0000313" key="11">
    <source>
        <dbReference type="Proteomes" id="UP000777303"/>
    </source>
</evidence>
<comment type="similarity">
    <text evidence="2">Belongs to the ABC transporter superfamily.</text>
</comment>
<gene>
    <name evidence="10" type="ORF">H9901_05635</name>
</gene>
<keyword evidence="6 10" id="KW-0067">ATP-binding</keyword>
<evidence type="ECO:0000256" key="4">
    <source>
        <dbReference type="ARBA" id="ARBA00022475"/>
    </source>
</evidence>
<dbReference type="PANTHER" id="PTHR43553">
    <property type="entry name" value="HEAVY METAL TRANSPORTER"/>
    <property type="match status" value="1"/>
</dbReference>
<dbReference type="GO" id="GO:0005524">
    <property type="term" value="F:ATP binding"/>
    <property type="evidence" value="ECO:0007669"/>
    <property type="project" value="UniProtKB-KW"/>
</dbReference>
<keyword evidence="8" id="KW-0472">Membrane</keyword>
<evidence type="ECO:0000259" key="9">
    <source>
        <dbReference type="PROSITE" id="PS50893"/>
    </source>
</evidence>
<dbReference type="GO" id="GO:0016887">
    <property type="term" value="F:ATP hydrolysis activity"/>
    <property type="evidence" value="ECO:0007669"/>
    <property type="project" value="InterPro"/>
</dbReference>
<dbReference type="GO" id="GO:0043190">
    <property type="term" value="C:ATP-binding cassette (ABC) transporter complex"/>
    <property type="evidence" value="ECO:0007669"/>
    <property type="project" value="TreeGrafter"/>
</dbReference>
<dbReference type="CDD" id="cd03225">
    <property type="entry name" value="ABC_cobalt_CbiO_domain1"/>
    <property type="match status" value="1"/>
</dbReference>
<evidence type="ECO:0000256" key="3">
    <source>
        <dbReference type="ARBA" id="ARBA00022448"/>
    </source>
</evidence>
<dbReference type="SMART" id="SM00382">
    <property type="entry name" value="AAA"/>
    <property type="match status" value="1"/>
</dbReference>
<dbReference type="Gene3D" id="3.40.50.300">
    <property type="entry name" value="P-loop containing nucleotide triphosphate hydrolases"/>
    <property type="match status" value="1"/>
</dbReference>
<evidence type="ECO:0000313" key="10">
    <source>
        <dbReference type="EMBL" id="MBU3852162.1"/>
    </source>
</evidence>
<sequence length="240" mass="27319">MEFEVKNLSFGYGKKDVLRDVNFNIDDNEYLCLMGPNGSGKSTLMQIMSGFLKAKHGEVLFQGKPLNTWLADDLTKKTYHQKVGILFQNVDIQLFNSSVYEEVAFGPKQMELPAEVIAQRVNDCLALLGITSLKDRVPYHLSGGEKRKVALASVLALNPEVILLDEPLVGLTEASRLEFLQLFAKLHQSGKTLIMITHYYNQIKNYASDFLIFDENYQVIKRSAEEIRKNEHLLEQVQKF</sequence>
<dbReference type="PANTHER" id="PTHR43553:SF27">
    <property type="entry name" value="ENERGY-COUPLING FACTOR TRANSPORTER ATP-BINDING PROTEIN ECFA2"/>
    <property type="match status" value="1"/>
</dbReference>
<dbReference type="InterPro" id="IPR003593">
    <property type="entry name" value="AAA+_ATPase"/>
</dbReference>
<evidence type="ECO:0000256" key="8">
    <source>
        <dbReference type="ARBA" id="ARBA00023136"/>
    </source>
</evidence>
<comment type="subcellular location">
    <subcellularLocation>
        <location evidence="1">Cell membrane</location>
        <topology evidence="1">Peripheral membrane protein</topology>
    </subcellularLocation>
</comment>
<dbReference type="SUPFAM" id="SSF52540">
    <property type="entry name" value="P-loop containing nucleoside triphosphate hydrolases"/>
    <property type="match status" value="1"/>
</dbReference>
<evidence type="ECO:0000256" key="7">
    <source>
        <dbReference type="ARBA" id="ARBA00022967"/>
    </source>
</evidence>
<keyword evidence="3" id="KW-0813">Transport</keyword>
<evidence type="ECO:0000256" key="6">
    <source>
        <dbReference type="ARBA" id="ARBA00022840"/>
    </source>
</evidence>
<dbReference type="InterPro" id="IPR050095">
    <property type="entry name" value="ECF_ABC_transporter_ATP-bd"/>
</dbReference>
<dbReference type="InterPro" id="IPR017871">
    <property type="entry name" value="ABC_transporter-like_CS"/>
</dbReference>
<reference evidence="10" key="1">
    <citation type="journal article" date="2021" name="PeerJ">
        <title>Extensive microbial diversity within the chicken gut microbiome revealed by metagenomics and culture.</title>
        <authorList>
            <person name="Gilroy R."/>
            <person name="Ravi A."/>
            <person name="Getino M."/>
            <person name="Pursley I."/>
            <person name="Horton D.L."/>
            <person name="Alikhan N.F."/>
            <person name="Baker D."/>
            <person name="Gharbi K."/>
            <person name="Hall N."/>
            <person name="Watson M."/>
            <person name="Adriaenssens E.M."/>
            <person name="Foster-Nyarko E."/>
            <person name="Jarju S."/>
            <person name="Secka A."/>
            <person name="Antonio M."/>
            <person name="Oren A."/>
            <person name="Chaudhuri R.R."/>
            <person name="La Ragione R."/>
            <person name="Hildebrand F."/>
            <person name="Pallen M.J."/>
        </authorList>
    </citation>
    <scope>NUCLEOTIDE SEQUENCE</scope>
    <source>
        <strain evidence="10">F6-6636</strain>
    </source>
</reference>
<keyword evidence="5" id="KW-0547">Nucleotide-binding</keyword>
<dbReference type="InterPro" id="IPR015856">
    <property type="entry name" value="ABC_transpr_CbiO/EcfA_su"/>
</dbReference>
<keyword evidence="4" id="KW-1003">Cell membrane</keyword>
<evidence type="ECO:0000256" key="5">
    <source>
        <dbReference type="ARBA" id="ARBA00022741"/>
    </source>
</evidence>
<reference evidence="10" key="2">
    <citation type="submission" date="2021-04" db="EMBL/GenBank/DDBJ databases">
        <authorList>
            <person name="Gilroy R."/>
        </authorList>
    </citation>
    <scope>NUCLEOTIDE SEQUENCE</scope>
    <source>
        <strain evidence="10">F6-6636</strain>
    </source>
</reference>
<accession>A0A948TKN4</accession>
<dbReference type="Proteomes" id="UP000777303">
    <property type="component" value="Unassembled WGS sequence"/>
</dbReference>
<dbReference type="InterPro" id="IPR027417">
    <property type="entry name" value="P-loop_NTPase"/>
</dbReference>
<dbReference type="InterPro" id="IPR003439">
    <property type="entry name" value="ABC_transporter-like_ATP-bd"/>
</dbReference>
<protein>
    <submittedName>
        <fullName evidence="10">Energy-coupling factor ABC transporter ATP-binding protein</fullName>
    </submittedName>
</protein>
<dbReference type="EMBL" id="JAHLFS010000064">
    <property type="protein sequence ID" value="MBU3852162.1"/>
    <property type="molecule type" value="Genomic_DNA"/>
</dbReference>
<dbReference type="Pfam" id="PF00005">
    <property type="entry name" value="ABC_tran"/>
    <property type="match status" value="1"/>
</dbReference>
<proteinExistence type="inferred from homology"/>
<evidence type="ECO:0000256" key="2">
    <source>
        <dbReference type="ARBA" id="ARBA00005417"/>
    </source>
</evidence>
<dbReference type="AlphaFoldDB" id="A0A948TKN4"/>
<keyword evidence="7" id="KW-1278">Translocase</keyword>
<dbReference type="PROSITE" id="PS00211">
    <property type="entry name" value="ABC_TRANSPORTER_1"/>
    <property type="match status" value="1"/>
</dbReference>
<organism evidence="10 11">
    <name type="scientific">Candidatus Paralactobacillus gallistercoris</name>
    <dbReference type="NCBI Taxonomy" id="2838724"/>
    <lineage>
        <taxon>Bacteria</taxon>
        <taxon>Bacillati</taxon>
        <taxon>Bacillota</taxon>
        <taxon>Bacilli</taxon>
        <taxon>Lactobacillales</taxon>
        <taxon>Lactobacillaceae</taxon>
        <taxon>Lactobacillus</taxon>
    </lineage>
</organism>
<feature type="domain" description="ABC transporter" evidence="9">
    <location>
        <begin position="3"/>
        <end position="240"/>
    </location>
</feature>
<name>A0A948TKN4_9LACO</name>